<dbReference type="EMBL" id="MLBF01000105">
    <property type="protein sequence ID" value="OLN25683.1"/>
    <property type="molecule type" value="Genomic_DNA"/>
</dbReference>
<organism evidence="2 3">
    <name type="scientific">Desulfosporosinus metallidurans</name>
    <dbReference type="NCBI Taxonomy" id="1888891"/>
    <lineage>
        <taxon>Bacteria</taxon>
        <taxon>Bacillati</taxon>
        <taxon>Bacillota</taxon>
        <taxon>Clostridia</taxon>
        <taxon>Eubacteriales</taxon>
        <taxon>Desulfitobacteriaceae</taxon>
        <taxon>Desulfosporosinus</taxon>
    </lineage>
</organism>
<evidence type="ECO:0000313" key="2">
    <source>
        <dbReference type="EMBL" id="OLN25683.1"/>
    </source>
</evidence>
<evidence type="ECO:0000313" key="3">
    <source>
        <dbReference type="Proteomes" id="UP000186102"/>
    </source>
</evidence>
<dbReference type="InterPro" id="IPR025827">
    <property type="entry name" value="Zn_ribbon_recom_dom"/>
</dbReference>
<dbReference type="Pfam" id="PF13408">
    <property type="entry name" value="Zn_ribbon_recom"/>
    <property type="match status" value="1"/>
</dbReference>
<dbReference type="AlphaFoldDB" id="A0A1Q8QE96"/>
<name>A0A1Q8QE96_9FIRM</name>
<accession>A0A1Q8QE96</accession>
<dbReference type="Proteomes" id="UP000186102">
    <property type="component" value="Unassembled WGS sequence"/>
</dbReference>
<gene>
    <name evidence="2" type="ORF">DSOL_5263</name>
</gene>
<dbReference type="STRING" id="1888891.DSOL_5263"/>
<reference evidence="2 3" key="1">
    <citation type="submission" date="2016-09" db="EMBL/GenBank/DDBJ databases">
        <title>Complete genome of Desulfosporosinus sp. OL.</title>
        <authorList>
            <person name="Mardanov A."/>
            <person name="Beletsky A."/>
            <person name="Panova A."/>
            <person name="Karnachuk O."/>
            <person name="Ravin N."/>
        </authorList>
    </citation>
    <scope>NUCLEOTIDE SEQUENCE [LARGE SCALE GENOMIC DNA]</scope>
    <source>
        <strain evidence="2 3">OL</strain>
    </source>
</reference>
<keyword evidence="3" id="KW-1185">Reference proteome</keyword>
<feature type="domain" description="Recombinase zinc beta ribbon" evidence="1">
    <location>
        <begin position="78"/>
        <end position="144"/>
    </location>
</feature>
<protein>
    <submittedName>
        <fullName evidence="2">Site-specific recombinase</fullName>
    </submittedName>
</protein>
<comment type="caution">
    <text evidence="2">The sequence shown here is derived from an EMBL/GenBank/DDBJ whole genome shotgun (WGS) entry which is preliminary data.</text>
</comment>
<sequence length="229" mass="26711">MGEALLQKTYTVDCLTKKRVINDGIVPQYYVKNSHDPIVSKEFFDRVQFEKKHRSDAPKIYNVENTKIKKGRYSQYALSRIVVCGECGRFYRRVTSASYKRYHSGESQVTWRCNNRMEYGKKFCLESPTIKEKYLREGVVNAINHLILNKRFIKKRIKKQTAHKHALNNQAFSLKDMMEFLEACIAEIAEFDDIIVRKLIDKITVISKSRLLVRFKDGTEIEQGISAGK</sequence>
<proteinExistence type="predicted"/>
<evidence type="ECO:0000259" key="1">
    <source>
        <dbReference type="Pfam" id="PF13408"/>
    </source>
</evidence>